<evidence type="ECO:0000256" key="4">
    <source>
        <dbReference type="ARBA" id="ARBA00022679"/>
    </source>
</evidence>
<evidence type="ECO:0000256" key="15">
    <source>
        <dbReference type="ARBA" id="ARBA00023180"/>
    </source>
</evidence>
<dbReference type="GO" id="GO:0005524">
    <property type="term" value="F:ATP binding"/>
    <property type="evidence" value="ECO:0007669"/>
    <property type="project" value="UniProtKB-KW"/>
</dbReference>
<keyword evidence="11" id="KW-0472">Membrane</keyword>
<dbReference type="VEuPathDB" id="TrichDB:TVAGG3_0513260"/>
<name>A2DRD8_TRIV3</name>
<reference evidence="17" key="1">
    <citation type="submission" date="2006-10" db="EMBL/GenBank/DDBJ databases">
        <authorList>
            <person name="Amadeo P."/>
            <person name="Zhao Q."/>
            <person name="Wortman J."/>
            <person name="Fraser-Liggett C."/>
            <person name="Carlton J."/>
        </authorList>
    </citation>
    <scope>NUCLEOTIDE SEQUENCE</scope>
    <source>
        <strain evidence="17">G3</strain>
    </source>
</reference>
<keyword evidence="5" id="KW-0812">Transmembrane</keyword>
<organism evidence="17 18">
    <name type="scientific">Trichomonas vaginalis (strain ATCC PRA-98 / G3)</name>
    <dbReference type="NCBI Taxonomy" id="412133"/>
    <lineage>
        <taxon>Eukaryota</taxon>
        <taxon>Metamonada</taxon>
        <taxon>Parabasalia</taxon>
        <taxon>Trichomonadida</taxon>
        <taxon>Trichomonadidae</taxon>
        <taxon>Trichomonas</taxon>
    </lineage>
</organism>
<dbReference type="EMBL" id="DS113235">
    <property type="protein sequence ID" value="EAY17064.1"/>
    <property type="molecule type" value="Genomic_DNA"/>
</dbReference>
<keyword evidence="3" id="KW-1003">Cell membrane</keyword>
<evidence type="ECO:0000256" key="8">
    <source>
        <dbReference type="ARBA" id="ARBA00022777"/>
    </source>
</evidence>
<keyword evidence="15" id="KW-0325">Glycoprotein</keyword>
<dbReference type="InParanoid" id="A2DRD8"/>
<evidence type="ECO:0000256" key="5">
    <source>
        <dbReference type="ARBA" id="ARBA00022692"/>
    </source>
</evidence>
<keyword evidence="7" id="KW-0547">Nucleotide-binding</keyword>
<evidence type="ECO:0000256" key="7">
    <source>
        <dbReference type="ARBA" id="ARBA00022741"/>
    </source>
</evidence>
<keyword evidence="13" id="KW-1015">Disulfide bond</keyword>
<evidence type="ECO:0000256" key="12">
    <source>
        <dbReference type="ARBA" id="ARBA00023137"/>
    </source>
</evidence>
<keyword evidence="12" id="KW-0829">Tyrosine-protein kinase</keyword>
<evidence type="ECO:0000259" key="16">
    <source>
        <dbReference type="Pfam" id="PF12810"/>
    </source>
</evidence>
<proteinExistence type="predicted"/>
<comment type="subcellular location">
    <subcellularLocation>
        <location evidence="1">Cell membrane</location>
        <topology evidence="1">Single-pass type I membrane protein</topology>
    </subcellularLocation>
</comment>
<keyword evidence="18" id="KW-1185">Reference proteome</keyword>
<evidence type="ECO:0000256" key="6">
    <source>
        <dbReference type="ARBA" id="ARBA00022729"/>
    </source>
</evidence>
<evidence type="ECO:0000256" key="11">
    <source>
        <dbReference type="ARBA" id="ARBA00023136"/>
    </source>
</evidence>
<evidence type="ECO:0000313" key="17">
    <source>
        <dbReference type="EMBL" id="EAY17064.1"/>
    </source>
</evidence>
<evidence type="ECO:0000256" key="13">
    <source>
        <dbReference type="ARBA" id="ARBA00023157"/>
    </source>
</evidence>
<dbReference type="KEGG" id="tva:75658892"/>
<dbReference type="Pfam" id="PF12810">
    <property type="entry name" value="ALK_LTK_GRD"/>
    <property type="match status" value="1"/>
</dbReference>
<dbReference type="Proteomes" id="UP000001542">
    <property type="component" value="Unassembled WGS sequence"/>
</dbReference>
<dbReference type="VEuPathDB" id="TrichDB:TVAG_297430"/>
<dbReference type="GO" id="GO:0005886">
    <property type="term" value="C:plasma membrane"/>
    <property type="evidence" value="ECO:0007669"/>
    <property type="project" value="UniProtKB-SubCell"/>
</dbReference>
<dbReference type="GO" id="GO:0004714">
    <property type="term" value="F:transmembrane receptor protein tyrosine kinase activity"/>
    <property type="evidence" value="ECO:0007669"/>
    <property type="project" value="UniProtKB-EC"/>
</dbReference>
<dbReference type="InterPro" id="IPR055163">
    <property type="entry name" value="ALK/LTK-like_GRD"/>
</dbReference>
<feature type="domain" description="ALK/LTK-like glycine-rich" evidence="16">
    <location>
        <begin position="4"/>
        <end position="83"/>
    </location>
</feature>
<gene>
    <name evidence="17" type="ORF">TVAG_297430</name>
</gene>
<keyword evidence="10" id="KW-1133">Transmembrane helix</keyword>
<keyword evidence="6" id="KW-0732">Signal</keyword>
<sequence>MPTQYGSGGGSSFISGHKGCIAVLKNFSDKEIEFSQAEDPSIHYSGHQFYRTVMIDGMHEMPNPTGGTETGHLGDGFIRITNLQIFQCPSFQFQYTHLYFSLLMPFILIQ</sequence>
<evidence type="ECO:0000256" key="3">
    <source>
        <dbReference type="ARBA" id="ARBA00022475"/>
    </source>
</evidence>
<keyword evidence="9" id="KW-0067">ATP-binding</keyword>
<evidence type="ECO:0000256" key="9">
    <source>
        <dbReference type="ARBA" id="ARBA00022840"/>
    </source>
</evidence>
<dbReference type="RefSeq" id="XP_001329287.1">
    <property type="nucleotide sequence ID" value="XM_001329252.1"/>
</dbReference>
<evidence type="ECO:0000256" key="14">
    <source>
        <dbReference type="ARBA" id="ARBA00023170"/>
    </source>
</evidence>
<keyword evidence="4" id="KW-0808">Transferase</keyword>
<evidence type="ECO:0000313" key="18">
    <source>
        <dbReference type="Proteomes" id="UP000001542"/>
    </source>
</evidence>
<evidence type="ECO:0000256" key="10">
    <source>
        <dbReference type="ARBA" id="ARBA00022989"/>
    </source>
</evidence>
<dbReference type="AlphaFoldDB" id="A2DRD8"/>
<protein>
    <recommendedName>
        <fullName evidence="2">receptor protein-tyrosine kinase</fullName>
        <ecNumber evidence="2">2.7.10.1</ecNumber>
    </recommendedName>
</protein>
<keyword evidence="8" id="KW-0418">Kinase</keyword>
<reference evidence="17" key="2">
    <citation type="journal article" date="2007" name="Science">
        <title>Draft genome sequence of the sexually transmitted pathogen Trichomonas vaginalis.</title>
        <authorList>
            <person name="Carlton J.M."/>
            <person name="Hirt R.P."/>
            <person name="Silva J.C."/>
            <person name="Delcher A.L."/>
            <person name="Schatz M."/>
            <person name="Zhao Q."/>
            <person name="Wortman J.R."/>
            <person name="Bidwell S.L."/>
            <person name="Alsmark U.C.M."/>
            <person name="Besteiro S."/>
            <person name="Sicheritz-Ponten T."/>
            <person name="Noel C.J."/>
            <person name="Dacks J.B."/>
            <person name="Foster P.G."/>
            <person name="Simillion C."/>
            <person name="Van de Peer Y."/>
            <person name="Miranda-Saavedra D."/>
            <person name="Barton G.J."/>
            <person name="Westrop G.D."/>
            <person name="Mueller S."/>
            <person name="Dessi D."/>
            <person name="Fiori P.L."/>
            <person name="Ren Q."/>
            <person name="Paulsen I."/>
            <person name="Zhang H."/>
            <person name="Bastida-Corcuera F.D."/>
            <person name="Simoes-Barbosa A."/>
            <person name="Brown M.T."/>
            <person name="Hayes R.D."/>
            <person name="Mukherjee M."/>
            <person name="Okumura C.Y."/>
            <person name="Schneider R."/>
            <person name="Smith A.J."/>
            <person name="Vanacova S."/>
            <person name="Villalvazo M."/>
            <person name="Haas B.J."/>
            <person name="Pertea M."/>
            <person name="Feldblyum T.V."/>
            <person name="Utterback T.R."/>
            <person name="Shu C.L."/>
            <person name="Osoegawa K."/>
            <person name="de Jong P.J."/>
            <person name="Hrdy I."/>
            <person name="Horvathova L."/>
            <person name="Zubacova Z."/>
            <person name="Dolezal P."/>
            <person name="Malik S.B."/>
            <person name="Logsdon J.M. Jr."/>
            <person name="Henze K."/>
            <person name="Gupta A."/>
            <person name="Wang C.C."/>
            <person name="Dunne R.L."/>
            <person name="Upcroft J.A."/>
            <person name="Upcroft P."/>
            <person name="White O."/>
            <person name="Salzberg S.L."/>
            <person name="Tang P."/>
            <person name="Chiu C.-H."/>
            <person name="Lee Y.-S."/>
            <person name="Embley T.M."/>
            <person name="Coombs G.H."/>
            <person name="Mottram J.C."/>
            <person name="Tachezy J."/>
            <person name="Fraser-Liggett C.M."/>
            <person name="Johnson P.J."/>
        </authorList>
    </citation>
    <scope>NUCLEOTIDE SEQUENCE [LARGE SCALE GENOMIC DNA]</scope>
    <source>
        <strain evidence="17">G3</strain>
    </source>
</reference>
<evidence type="ECO:0000256" key="2">
    <source>
        <dbReference type="ARBA" id="ARBA00011902"/>
    </source>
</evidence>
<keyword evidence="14" id="KW-0675">Receptor</keyword>
<dbReference type="EC" id="2.7.10.1" evidence="2"/>
<accession>A2DRD8</accession>
<evidence type="ECO:0000256" key="1">
    <source>
        <dbReference type="ARBA" id="ARBA00004251"/>
    </source>
</evidence>